<evidence type="ECO:0000256" key="3">
    <source>
        <dbReference type="ARBA" id="ARBA00022475"/>
    </source>
</evidence>
<dbReference type="AlphaFoldDB" id="A0A6M1LFJ4"/>
<dbReference type="EMBL" id="JAAIKB010000001">
    <property type="protein sequence ID" value="NGM19138.1"/>
    <property type="molecule type" value="Genomic_DNA"/>
</dbReference>
<dbReference type="GO" id="GO:0022857">
    <property type="term" value="F:transmembrane transporter activity"/>
    <property type="evidence" value="ECO:0007669"/>
    <property type="project" value="UniProtKB-UniRule"/>
</dbReference>
<feature type="transmembrane region" description="Helical" evidence="9">
    <location>
        <begin position="90"/>
        <end position="115"/>
    </location>
</feature>
<comment type="subcellular location">
    <subcellularLocation>
        <location evidence="1 9">Cell inner membrane</location>
        <topology evidence="1 9">Multi-pass membrane protein</topology>
    </subcellularLocation>
</comment>
<protein>
    <recommendedName>
        <fullName evidence="9">TRAP transporter small permease protein</fullName>
    </recommendedName>
</protein>
<dbReference type="InterPro" id="IPR055348">
    <property type="entry name" value="DctQ"/>
</dbReference>
<evidence type="ECO:0000256" key="2">
    <source>
        <dbReference type="ARBA" id="ARBA00022448"/>
    </source>
</evidence>
<keyword evidence="7 9" id="KW-0472">Membrane</keyword>
<feature type="transmembrane region" description="Helical" evidence="9">
    <location>
        <begin position="20"/>
        <end position="40"/>
    </location>
</feature>
<evidence type="ECO:0000313" key="12">
    <source>
        <dbReference type="Proteomes" id="UP000475385"/>
    </source>
</evidence>
<comment type="similarity">
    <text evidence="8 9">Belongs to the TRAP transporter small permease family.</text>
</comment>
<feature type="transmembrane region" description="Helical" evidence="9">
    <location>
        <begin position="135"/>
        <end position="154"/>
    </location>
</feature>
<keyword evidence="4 9" id="KW-0997">Cell inner membrane</keyword>
<reference evidence="11 12" key="1">
    <citation type="submission" date="2020-03" db="EMBL/GenBank/DDBJ databases">
        <title>Roseomonas stagni sp. nov., isolated from pond water in Japan.</title>
        <authorList>
            <person name="Furuhata K."/>
            <person name="Miyamoto H."/>
            <person name="Goto K."/>
        </authorList>
    </citation>
    <scope>NUCLEOTIDE SEQUENCE [LARGE SCALE GENOMIC DNA]</scope>
    <source>
        <strain evidence="11 12">PeD5</strain>
    </source>
</reference>
<proteinExistence type="inferred from homology"/>
<evidence type="ECO:0000256" key="7">
    <source>
        <dbReference type="ARBA" id="ARBA00023136"/>
    </source>
</evidence>
<accession>A0A6M1LFJ4</accession>
<evidence type="ECO:0000256" key="5">
    <source>
        <dbReference type="ARBA" id="ARBA00022692"/>
    </source>
</evidence>
<name>A0A6M1LFJ4_9PROT</name>
<evidence type="ECO:0000256" key="9">
    <source>
        <dbReference type="RuleBase" id="RU369079"/>
    </source>
</evidence>
<organism evidence="11 12">
    <name type="scientific">Falsiroseomonas algicola</name>
    <dbReference type="NCBI Taxonomy" id="2716930"/>
    <lineage>
        <taxon>Bacteria</taxon>
        <taxon>Pseudomonadati</taxon>
        <taxon>Pseudomonadota</taxon>
        <taxon>Alphaproteobacteria</taxon>
        <taxon>Acetobacterales</taxon>
        <taxon>Roseomonadaceae</taxon>
        <taxon>Falsiroseomonas</taxon>
    </lineage>
</organism>
<dbReference type="PANTHER" id="PTHR35011">
    <property type="entry name" value="2,3-DIKETO-L-GULONATE TRAP TRANSPORTER SMALL PERMEASE PROTEIN YIAM"/>
    <property type="match status" value="1"/>
</dbReference>
<dbReference type="GO" id="GO:0005886">
    <property type="term" value="C:plasma membrane"/>
    <property type="evidence" value="ECO:0007669"/>
    <property type="project" value="UniProtKB-SubCell"/>
</dbReference>
<evidence type="ECO:0000256" key="1">
    <source>
        <dbReference type="ARBA" id="ARBA00004429"/>
    </source>
</evidence>
<evidence type="ECO:0000256" key="8">
    <source>
        <dbReference type="ARBA" id="ARBA00038436"/>
    </source>
</evidence>
<evidence type="ECO:0000259" key="10">
    <source>
        <dbReference type="Pfam" id="PF04290"/>
    </source>
</evidence>
<gene>
    <name evidence="11" type="ORF">G3576_03865</name>
</gene>
<keyword evidence="2 9" id="KW-0813">Transport</keyword>
<keyword evidence="12" id="KW-1185">Reference proteome</keyword>
<dbReference type="InterPro" id="IPR007387">
    <property type="entry name" value="TRAP_DctQ"/>
</dbReference>
<dbReference type="RefSeq" id="WP_164692976.1">
    <property type="nucleotide sequence ID" value="NZ_JAAIKB010000001.1"/>
</dbReference>
<keyword evidence="6 9" id="KW-1133">Transmembrane helix</keyword>
<feature type="domain" description="Tripartite ATP-independent periplasmic transporters DctQ component" evidence="10">
    <location>
        <begin position="28"/>
        <end position="160"/>
    </location>
</feature>
<evidence type="ECO:0000256" key="6">
    <source>
        <dbReference type="ARBA" id="ARBA00022989"/>
    </source>
</evidence>
<dbReference type="PANTHER" id="PTHR35011:SF4">
    <property type="entry name" value="SLL1102 PROTEIN"/>
    <property type="match status" value="1"/>
</dbReference>
<evidence type="ECO:0000256" key="4">
    <source>
        <dbReference type="ARBA" id="ARBA00022519"/>
    </source>
</evidence>
<keyword evidence="3" id="KW-1003">Cell membrane</keyword>
<sequence length="165" mass="17643">MTLSGAADAIDDIVDRIGQLSALAVAALVLVMASNVLLRYGFSLGSVWAQELEWHLMSPIALIGAAYALRHGEHVRVDVLYAGFSPRMKALVDLVAGIAGCVVCVLVIQLSWRYVMQSYGQDEGSANPGGIPARYILKAFIPAGFALLLLQFVAETLRAASRLRG</sequence>
<comment type="subunit">
    <text evidence="9">The complex comprises the extracytoplasmic solute receptor protein and the two transmembrane proteins.</text>
</comment>
<dbReference type="Pfam" id="PF04290">
    <property type="entry name" value="DctQ"/>
    <property type="match status" value="1"/>
</dbReference>
<evidence type="ECO:0000313" key="11">
    <source>
        <dbReference type="EMBL" id="NGM19138.1"/>
    </source>
</evidence>
<comment type="function">
    <text evidence="9">Part of the tripartite ATP-independent periplasmic (TRAP) transport system.</text>
</comment>
<feature type="transmembrane region" description="Helical" evidence="9">
    <location>
        <begin position="52"/>
        <end position="69"/>
    </location>
</feature>
<keyword evidence="5 9" id="KW-0812">Transmembrane</keyword>
<dbReference type="Proteomes" id="UP000475385">
    <property type="component" value="Unassembled WGS sequence"/>
</dbReference>
<comment type="caution">
    <text evidence="11">The sequence shown here is derived from an EMBL/GenBank/DDBJ whole genome shotgun (WGS) entry which is preliminary data.</text>
</comment>